<accession>A0A075AUN5</accession>
<evidence type="ECO:0000313" key="7">
    <source>
        <dbReference type="EMBL" id="EPZ32432.1"/>
    </source>
</evidence>
<keyword evidence="4" id="KW-0175">Coiled coil</keyword>
<dbReference type="GO" id="GO:0004799">
    <property type="term" value="F:thymidylate synthase activity"/>
    <property type="evidence" value="ECO:0007669"/>
    <property type="project" value="UniProtKB-EC"/>
</dbReference>
<feature type="coiled-coil region" evidence="4">
    <location>
        <begin position="459"/>
        <end position="487"/>
    </location>
</feature>
<dbReference type="Pfam" id="PF06098">
    <property type="entry name" value="Radial_spoke_3"/>
    <property type="match status" value="1"/>
</dbReference>
<dbReference type="GO" id="GO:0032259">
    <property type="term" value="P:methylation"/>
    <property type="evidence" value="ECO:0007669"/>
    <property type="project" value="UniProtKB-KW"/>
</dbReference>
<keyword evidence="9" id="KW-1185">Reference proteome</keyword>
<dbReference type="InterPro" id="IPR023451">
    <property type="entry name" value="Thymidate_synth/dCMP_Mease_dom"/>
</dbReference>
<dbReference type="InterPro" id="IPR045097">
    <property type="entry name" value="Thymidate_synth/dCMP_Mease"/>
</dbReference>
<dbReference type="STRING" id="988480.A0A075AUN5"/>
<evidence type="ECO:0000256" key="1">
    <source>
        <dbReference type="ARBA" id="ARBA00011947"/>
    </source>
</evidence>
<evidence type="ECO:0000259" key="6">
    <source>
        <dbReference type="Pfam" id="PF00303"/>
    </source>
</evidence>
<dbReference type="EMBL" id="KE561154">
    <property type="protein sequence ID" value="EPZ32432.1"/>
    <property type="molecule type" value="Genomic_DNA"/>
</dbReference>
<reference evidence="8" key="3">
    <citation type="submission" date="2018-08" db="EMBL/GenBank/DDBJ databases">
        <title>Leveraging single-cell genomics to expand the Fungal Tree of Life.</title>
        <authorList>
            <consortium name="DOE Joint Genome Institute"/>
            <person name="Ahrendt S.R."/>
            <person name="Quandt C.A."/>
            <person name="Ciobanu D."/>
            <person name="Clum A."/>
            <person name="Salamov A."/>
            <person name="Andreopoulos B."/>
            <person name="Cheng J.-F."/>
            <person name="Woyke T."/>
            <person name="Pelin A."/>
            <person name="Henrissat B."/>
            <person name="Reynolds N."/>
            <person name="Benny G.L."/>
            <person name="Smith M.E."/>
            <person name="James T.Y."/>
            <person name="Grigoriev I.V."/>
        </authorList>
    </citation>
    <scope>NUCLEOTIDE SEQUENCE</scope>
    <source>
        <strain evidence="8">CSF55</strain>
    </source>
</reference>
<dbReference type="GO" id="GO:0005739">
    <property type="term" value="C:mitochondrion"/>
    <property type="evidence" value="ECO:0007669"/>
    <property type="project" value="TreeGrafter"/>
</dbReference>
<dbReference type="SUPFAM" id="SSF55831">
    <property type="entry name" value="Thymidylate synthase/dCMP hydroxymethylase"/>
    <property type="match status" value="1"/>
</dbReference>
<keyword evidence="3 7" id="KW-0808">Transferase</keyword>
<dbReference type="Gene3D" id="3.30.572.10">
    <property type="entry name" value="Thymidylate synthase/dCMP hydroxymethylase domain"/>
    <property type="match status" value="2"/>
</dbReference>
<protein>
    <recommendedName>
        <fullName evidence="1">thymidylate synthase</fullName>
        <ecNumber evidence="1">2.1.1.45</ecNumber>
    </recommendedName>
</protein>
<dbReference type="CDD" id="cd00351">
    <property type="entry name" value="TS_Pyrimidine_HMase"/>
    <property type="match status" value="1"/>
</dbReference>
<dbReference type="PANTHER" id="PTHR11548:SF2">
    <property type="entry name" value="THYMIDYLATE SYNTHASE"/>
    <property type="match status" value="1"/>
</dbReference>
<organism evidence="7 9">
    <name type="scientific">Rozella allomycis (strain CSF55)</name>
    <dbReference type="NCBI Taxonomy" id="988480"/>
    <lineage>
        <taxon>Eukaryota</taxon>
        <taxon>Fungi</taxon>
        <taxon>Fungi incertae sedis</taxon>
        <taxon>Cryptomycota</taxon>
        <taxon>Cryptomycota incertae sedis</taxon>
        <taxon>Rozella</taxon>
    </lineage>
</organism>
<dbReference type="OrthoDB" id="766at2759"/>
<feature type="compositionally biased region" description="Basic and acidic residues" evidence="5">
    <location>
        <begin position="323"/>
        <end position="334"/>
    </location>
</feature>
<feature type="region of interest" description="Disordered" evidence="5">
    <location>
        <begin position="312"/>
        <end position="334"/>
    </location>
</feature>
<dbReference type="GO" id="GO:0006231">
    <property type="term" value="P:dTMP biosynthetic process"/>
    <property type="evidence" value="ECO:0007669"/>
    <property type="project" value="InterPro"/>
</dbReference>
<evidence type="ECO:0000256" key="3">
    <source>
        <dbReference type="ARBA" id="ARBA00022679"/>
    </source>
</evidence>
<evidence type="ECO:0000313" key="8">
    <source>
        <dbReference type="EMBL" id="RKP21127.1"/>
    </source>
</evidence>
<evidence type="ECO:0000256" key="4">
    <source>
        <dbReference type="SAM" id="Coils"/>
    </source>
</evidence>
<dbReference type="GO" id="GO:0005829">
    <property type="term" value="C:cytosol"/>
    <property type="evidence" value="ECO:0007669"/>
    <property type="project" value="TreeGrafter"/>
</dbReference>
<feature type="domain" description="Thymidylate synthase/dCMP hydroxymethylase" evidence="6">
    <location>
        <begin position="171"/>
        <end position="269"/>
    </location>
</feature>
<dbReference type="HAMAP" id="MF_00008">
    <property type="entry name" value="Thymidy_synth_bact"/>
    <property type="match status" value="1"/>
</dbReference>
<dbReference type="Proteomes" id="UP000281549">
    <property type="component" value="Unassembled WGS sequence"/>
</dbReference>
<proteinExistence type="inferred from homology"/>
<dbReference type="InterPro" id="IPR000398">
    <property type="entry name" value="Thymidylate_synthase"/>
</dbReference>
<dbReference type="InterPro" id="IPR036926">
    <property type="entry name" value="Thymidate_synth/dCMP_Mease_sf"/>
</dbReference>
<dbReference type="AlphaFoldDB" id="A0A075AUN5"/>
<dbReference type="Pfam" id="PF00303">
    <property type="entry name" value="Thymidylat_synt"/>
    <property type="match status" value="2"/>
</dbReference>
<dbReference type="NCBIfam" id="TIGR03284">
    <property type="entry name" value="thym_sym"/>
    <property type="match status" value="2"/>
</dbReference>
<dbReference type="HOGENOM" id="CLU_481593_0_0_1"/>
<dbReference type="PRINTS" id="PR00108">
    <property type="entry name" value="THYMDSNTHASE"/>
</dbReference>
<evidence type="ECO:0000313" key="10">
    <source>
        <dbReference type="Proteomes" id="UP000281549"/>
    </source>
</evidence>
<evidence type="ECO:0000313" key="9">
    <source>
        <dbReference type="Proteomes" id="UP000030755"/>
    </source>
</evidence>
<gene>
    <name evidence="7" type="ORF">O9G_001334</name>
    <name evidence="8" type="ORF">ROZALSC1DRAFT_27439</name>
</gene>
<dbReference type="PANTHER" id="PTHR11548">
    <property type="entry name" value="THYMIDYLATE SYNTHASE 1"/>
    <property type="match status" value="1"/>
</dbReference>
<reference evidence="7 9" key="1">
    <citation type="journal article" date="2013" name="Curr. Biol.">
        <title>Shared signatures of parasitism and phylogenomics unite Cryptomycota and microsporidia.</title>
        <authorList>
            <person name="James T.Y."/>
            <person name="Pelin A."/>
            <person name="Bonen L."/>
            <person name="Ahrendt S."/>
            <person name="Sain D."/>
            <person name="Corradi N."/>
            <person name="Stajich J.E."/>
        </authorList>
    </citation>
    <scope>NUCLEOTIDE SEQUENCE [LARGE SCALE GENOMIC DNA]</scope>
    <source>
        <strain evidence="7 9">CSF55</strain>
        <strain evidence="7 9">CSF55</strain>
    </source>
</reference>
<name>A0A075AUN5_ROZAC</name>
<dbReference type="Proteomes" id="UP000030755">
    <property type="component" value="Unassembled WGS sequence"/>
</dbReference>
<sequence>MLGSTAPNKAHEEYQYLELIKKIVEERNVKDDRTGTGTVSLFGAQMRFSLRDNTLPLLTTKRVFYRGVLEELLWFVKGDTNSNHLKEKNVRIWDGNSSKEYLESIGLGHREEGDLGPVYGFQWRHFGAEYIDYNADYTGKGIDQLQTIIERIKTNPNDRRLIVSAWNPVGKSCDMGLGVPFNIASYSLLTIMIAHVCGLKPGEFIHTLGDAHVYKDHIGPLKIQLDREPRPFPKVSIKPGVKRNNIDEFEFEDFVLEGYNPHGKIQMNIYGDRHNLLSMIADSTPNQVQEVNSLKESYSPLASSLNQPATAFFKSKPQKPLRPRNENLSHDPRVYRGNTYATTVTSQEMKRRAMAHSDIQTELYLEELADKVPEAEVFTQTDDFLDRVPSPFFVPQKSGIDQATQIESGELFDFDLEVEPILEVIVAKTLEQAQMELMEEKELTLLKKHQEEYERKRNIEIAETQRMEAAEARRSEEKKMQQAAEKIAARAFSKSYLHKLMPTVFTSLQNHGFIYDPIEQQVKNQFLPWLTENVKEEIDRERLSRMLIDDIIRQSVVENLNKQNKR</sequence>
<reference evidence="10" key="2">
    <citation type="journal article" date="2018" name="Nat. Microbiol.">
        <title>Leveraging single-cell genomics to expand the fungal tree of life.</title>
        <authorList>
            <person name="Ahrendt S.R."/>
            <person name="Quandt C.A."/>
            <person name="Ciobanu D."/>
            <person name="Clum A."/>
            <person name="Salamov A."/>
            <person name="Andreopoulos B."/>
            <person name="Cheng J.F."/>
            <person name="Woyke T."/>
            <person name="Pelin A."/>
            <person name="Henrissat B."/>
            <person name="Reynolds N.K."/>
            <person name="Benny G.L."/>
            <person name="Smith M.E."/>
            <person name="James T.Y."/>
            <person name="Grigoriev I.V."/>
        </authorList>
    </citation>
    <scope>NUCLEOTIDE SEQUENCE [LARGE SCALE GENOMIC DNA]</scope>
    <source>
        <strain evidence="10">CSF55</strain>
    </source>
</reference>
<evidence type="ECO:0000256" key="5">
    <source>
        <dbReference type="SAM" id="MobiDB-lite"/>
    </source>
</evidence>
<dbReference type="InterPro" id="IPR009290">
    <property type="entry name" value="Radial_spoke_3"/>
</dbReference>
<keyword evidence="2 7" id="KW-0489">Methyltransferase</keyword>
<dbReference type="EC" id="2.1.1.45" evidence="1"/>
<dbReference type="EMBL" id="ML004985">
    <property type="protein sequence ID" value="RKP21127.1"/>
    <property type="molecule type" value="Genomic_DNA"/>
</dbReference>
<evidence type="ECO:0000256" key="2">
    <source>
        <dbReference type="ARBA" id="ARBA00022603"/>
    </source>
</evidence>
<feature type="domain" description="Thymidylate synthase/dCMP hydroxymethylase" evidence="6">
    <location>
        <begin position="15"/>
        <end position="168"/>
    </location>
</feature>